<feature type="domain" description="MGAT4 conserved region" evidence="1">
    <location>
        <begin position="113"/>
        <end position="367"/>
    </location>
</feature>
<dbReference type="CDD" id="cd00761">
    <property type="entry name" value="Glyco_tranf_GTA_type"/>
    <property type="match status" value="1"/>
</dbReference>
<sequence>MSYRRRCVCKALLVAGAFVLANYLLLSYSTEGTTGTRNYRKSTLAAIEESSKRQNQQAISVDKDVIDPKLASIMAMVNDANFTKTAESISWKFGENISNSYTTESDTASELSAVIDYAEPREVLGITRKKPELLLGIPSITRKTHDYLLTTLEFLLHELSPEFRNRTVFLVYIADENLEVSRQRAMSVYFMFKGEVESGLLKLISTPKELKPSWESKLFLNFGDTMTRVKWRSKQNLDMRFLLNHAIRHHDPEYFLMMEDDVTPAKNYADEILKFAKSAPTSEWSYCDFTSKVWGAGNLFHRDSTRHLALLIEMLWNAKPLDWLLWDLVRGKMCGYSGTEQQCKEKSNKLIRKYSRDLFEHRGKESSRIAVGLKN</sequence>
<dbReference type="SUPFAM" id="SSF53448">
    <property type="entry name" value="Nucleotide-diphospho-sugar transferases"/>
    <property type="match status" value="1"/>
</dbReference>
<name>A0ABP0FQW0_CLALP</name>
<evidence type="ECO:0000313" key="3">
    <source>
        <dbReference type="Proteomes" id="UP001642483"/>
    </source>
</evidence>
<evidence type="ECO:0000313" key="2">
    <source>
        <dbReference type="EMBL" id="CAK8682046.1"/>
    </source>
</evidence>
<dbReference type="PANTHER" id="PTHR12062">
    <property type="entry name" value="N-ACETYLGLUCOSAMINYLTRANSFERASE VI"/>
    <property type="match status" value="1"/>
</dbReference>
<dbReference type="PANTHER" id="PTHR12062:SF0">
    <property type="entry name" value="ALPHA-1,3-MANNOSYL-GLYCOPROTEIN 4-BETA-N-ACETYLGLUCOSAMINYLTRANSFERASE B"/>
    <property type="match status" value="1"/>
</dbReference>
<dbReference type="InterPro" id="IPR029044">
    <property type="entry name" value="Nucleotide-diphossugar_trans"/>
</dbReference>
<proteinExistence type="predicted"/>
<dbReference type="Proteomes" id="UP001642483">
    <property type="component" value="Unassembled WGS sequence"/>
</dbReference>
<dbReference type="InterPro" id="IPR057279">
    <property type="entry name" value="MGAT4"/>
</dbReference>
<gene>
    <name evidence="2" type="ORF">CVLEPA_LOCUS12264</name>
</gene>
<dbReference type="EMBL" id="CAWYQH010000090">
    <property type="protein sequence ID" value="CAK8682046.1"/>
    <property type="molecule type" value="Genomic_DNA"/>
</dbReference>
<protein>
    <recommendedName>
        <fullName evidence="1">MGAT4 conserved region domain-containing protein</fullName>
    </recommendedName>
</protein>
<dbReference type="Pfam" id="PF04666">
    <property type="entry name" value="MGAT4_cons"/>
    <property type="match status" value="1"/>
</dbReference>
<reference evidence="2 3" key="1">
    <citation type="submission" date="2024-02" db="EMBL/GenBank/DDBJ databases">
        <authorList>
            <person name="Daric V."/>
            <person name="Darras S."/>
        </authorList>
    </citation>
    <scope>NUCLEOTIDE SEQUENCE [LARGE SCALE GENOMIC DNA]</scope>
</reference>
<evidence type="ECO:0000259" key="1">
    <source>
        <dbReference type="Pfam" id="PF04666"/>
    </source>
</evidence>
<accession>A0ABP0FQW0</accession>
<keyword evidence="3" id="KW-1185">Reference proteome</keyword>
<dbReference type="InterPro" id="IPR006759">
    <property type="entry name" value="Glyco_transf_54"/>
</dbReference>
<organism evidence="2 3">
    <name type="scientific">Clavelina lepadiformis</name>
    <name type="common">Light-bulb sea squirt</name>
    <name type="synonym">Ascidia lepadiformis</name>
    <dbReference type="NCBI Taxonomy" id="159417"/>
    <lineage>
        <taxon>Eukaryota</taxon>
        <taxon>Metazoa</taxon>
        <taxon>Chordata</taxon>
        <taxon>Tunicata</taxon>
        <taxon>Ascidiacea</taxon>
        <taxon>Aplousobranchia</taxon>
        <taxon>Clavelinidae</taxon>
        <taxon>Clavelina</taxon>
    </lineage>
</organism>
<comment type="caution">
    <text evidence="2">The sequence shown here is derived from an EMBL/GenBank/DDBJ whole genome shotgun (WGS) entry which is preliminary data.</text>
</comment>